<feature type="transmembrane region" description="Helical" evidence="1">
    <location>
        <begin position="97"/>
        <end position="120"/>
    </location>
</feature>
<evidence type="ECO:0000259" key="2">
    <source>
        <dbReference type="Pfam" id="PF14378"/>
    </source>
</evidence>
<protein>
    <recommendedName>
        <fullName evidence="2">Inositolphosphotransferase Aur1/Ipt1 domain-containing protein</fullName>
    </recommendedName>
</protein>
<keyword evidence="1" id="KW-1133">Transmembrane helix</keyword>
<dbReference type="RefSeq" id="WP_279243408.1">
    <property type="nucleotide sequence ID" value="NZ_SHNN01000001.1"/>
</dbReference>
<accession>A0ABT3TAX2</accession>
<keyword evidence="4" id="KW-1185">Reference proteome</keyword>
<feature type="transmembrane region" description="Helical" evidence="1">
    <location>
        <begin position="21"/>
        <end position="45"/>
    </location>
</feature>
<feature type="transmembrane region" description="Helical" evidence="1">
    <location>
        <begin position="206"/>
        <end position="224"/>
    </location>
</feature>
<feature type="transmembrane region" description="Helical" evidence="1">
    <location>
        <begin position="65"/>
        <end position="85"/>
    </location>
</feature>
<dbReference type="InterPro" id="IPR026841">
    <property type="entry name" value="Aur1/Ipt1"/>
</dbReference>
<reference evidence="3" key="1">
    <citation type="submission" date="2019-02" db="EMBL/GenBank/DDBJ databases">
        <authorList>
            <person name="Li S.-H."/>
        </authorList>
    </citation>
    <scope>NUCLEOTIDE SEQUENCE</scope>
    <source>
        <strain evidence="3">IMCC14734</strain>
    </source>
</reference>
<feature type="domain" description="Inositolphosphotransferase Aur1/Ipt1" evidence="2">
    <location>
        <begin position="93"/>
        <end position="222"/>
    </location>
</feature>
<evidence type="ECO:0000313" key="4">
    <source>
        <dbReference type="Proteomes" id="UP001143362"/>
    </source>
</evidence>
<keyword evidence="1" id="KW-0812">Transmembrane</keyword>
<dbReference type="EMBL" id="SHNN01000001">
    <property type="protein sequence ID" value="MCX2979405.1"/>
    <property type="molecule type" value="Genomic_DNA"/>
</dbReference>
<dbReference type="Pfam" id="PF14378">
    <property type="entry name" value="PAP2_3"/>
    <property type="match status" value="1"/>
</dbReference>
<name>A0ABT3TAX2_9GAMM</name>
<sequence length="245" mass="28486">MRDFISRAARLWLRHWRPLYLRLPLLPPAFFCMILGYEVCNWINVTLGAPRWWSIPVATHWDWEIPFLPGSLPLYLSFISFYFLPKALLREPYRNEAYYAAMHQALQLTTLVSCVIFLLAPTPVELRVQALTALDSAHLPHWLRAGCEGLFAIDGEYNAWPSLHVSQPLLIMLAVQQLRLFSPLLRRLLWLHWGLMALSVLTMKQHYLWDVFTAVLLAVTYWLVWLSPRLRAAVVPTRPQMALGL</sequence>
<comment type="caution">
    <text evidence="3">The sequence shown here is derived from an EMBL/GenBank/DDBJ whole genome shotgun (WGS) entry which is preliminary data.</text>
</comment>
<organism evidence="3 4">
    <name type="scientific">Candidatus Litorirhabdus singularis</name>
    <dbReference type="NCBI Taxonomy" id="2518993"/>
    <lineage>
        <taxon>Bacteria</taxon>
        <taxon>Pseudomonadati</taxon>
        <taxon>Pseudomonadota</taxon>
        <taxon>Gammaproteobacteria</taxon>
        <taxon>Cellvibrionales</taxon>
        <taxon>Halieaceae</taxon>
        <taxon>Candidatus Litorirhabdus</taxon>
    </lineage>
</organism>
<proteinExistence type="predicted"/>
<evidence type="ECO:0000313" key="3">
    <source>
        <dbReference type="EMBL" id="MCX2979405.1"/>
    </source>
</evidence>
<dbReference type="Proteomes" id="UP001143362">
    <property type="component" value="Unassembled WGS sequence"/>
</dbReference>
<keyword evidence="1" id="KW-0472">Membrane</keyword>
<gene>
    <name evidence="3" type="ORF">EYC98_00840</name>
</gene>
<evidence type="ECO:0000256" key="1">
    <source>
        <dbReference type="SAM" id="Phobius"/>
    </source>
</evidence>